<dbReference type="AlphaFoldDB" id="A0A4U5LS27"/>
<dbReference type="EMBL" id="AZBU02000013">
    <property type="protein sequence ID" value="TKR58819.1"/>
    <property type="molecule type" value="Genomic_DNA"/>
</dbReference>
<protein>
    <submittedName>
        <fullName evidence="1">Uncharacterized protein</fullName>
    </submittedName>
</protein>
<keyword evidence="2" id="KW-1185">Reference proteome</keyword>
<sequence>MGCFLTDRSLQLTPAKTPPDRDATPLIVIRTLIREWKVGKRRIGEAKSAQVALRLLVEEEDFGLATKRAAVKSLGRGEAGECEEAIDQSRQRLGRGICVQRSLGHGEGEGNV</sequence>
<organism evidence="1 2">
    <name type="scientific">Steinernema carpocapsae</name>
    <name type="common">Entomopathogenic nematode</name>
    <dbReference type="NCBI Taxonomy" id="34508"/>
    <lineage>
        <taxon>Eukaryota</taxon>
        <taxon>Metazoa</taxon>
        <taxon>Ecdysozoa</taxon>
        <taxon>Nematoda</taxon>
        <taxon>Chromadorea</taxon>
        <taxon>Rhabditida</taxon>
        <taxon>Tylenchina</taxon>
        <taxon>Panagrolaimomorpha</taxon>
        <taxon>Strongyloidoidea</taxon>
        <taxon>Steinernematidae</taxon>
        <taxon>Steinernema</taxon>
    </lineage>
</organism>
<accession>A0A4U5LS27</accession>
<reference evidence="1 2" key="2">
    <citation type="journal article" date="2019" name="G3 (Bethesda)">
        <title>Hybrid Assembly of the Genome of the Entomopathogenic Nematode Steinernema carpocapsae Identifies the X-Chromosome.</title>
        <authorList>
            <person name="Serra L."/>
            <person name="Macchietto M."/>
            <person name="Macias-Munoz A."/>
            <person name="McGill C.J."/>
            <person name="Rodriguez I.M."/>
            <person name="Rodriguez B."/>
            <person name="Murad R."/>
            <person name="Mortazavi A."/>
        </authorList>
    </citation>
    <scope>NUCLEOTIDE SEQUENCE [LARGE SCALE GENOMIC DNA]</scope>
    <source>
        <strain evidence="1 2">ALL</strain>
    </source>
</reference>
<gene>
    <name evidence="1" type="ORF">L596_030216</name>
</gene>
<evidence type="ECO:0000313" key="2">
    <source>
        <dbReference type="Proteomes" id="UP000298663"/>
    </source>
</evidence>
<comment type="caution">
    <text evidence="1">The sequence shown here is derived from an EMBL/GenBank/DDBJ whole genome shotgun (WGS) entry which is preliminary data.</text>
</comment>
<dbReference type="Proteomes" id="UP000298663">
    <property type="component" value="Unassembled WGS sequence"/>
</dbReference>
<evidence type="ECO:0000313" key="1">
    <source>
        <dbReference type="EMBL" id="TKR58819.1"/>
    </source>
</evidence>
<proteinExistence type="predicted"/>
<reference evidence="1 2" key="1">
    <citation type="journal article" date="2015" name="Genome Biol.">
        <title>Comparative genomics of Steinernema reveals deeply conserved gene regulatory networks.</title>
        <authorList>
            <person name="Dillman A.R."/>
            <person name="Macchietto M."/>
            <person name="Porter C.F."/>
            <person name="Rogers A."/>
            <person name="Williams B."/>
            <person name="Antoshechkin I."/>
            <person name="Lee M.M."/>
            <person name="Goodwin Z."/>
            <person name="Lu X."/>
            <person name="Lewis E.E."/>
            <person name="Goodrich-Blair H."/>
            <person name="Stock S.P."/>
            <person name="Adams B.J."/>
            <person name="Sternberg P.W."/>
            <person name="Mortazavi A."/>
        </authorList>
    </citation>
    <scope>NUCLEOTIDE SEQUENCE [LARGE SCALE GENOMIC DNA]</scope>
    <source>
        <strain evidence="1 2">ALL</strain>
    </source>
</reference>
<name>A0A4U5LS27_STECR</name>